<dbReference type="NCBIfam" id="TIGR00229">
    <property type="entry name" value="sensory_box"/>
    <property type="match status" value="1"/>
</dbReference>
<dbReference type="EC" id="2.7.13.3" evidence="2"/>
<accession>A0A948RZ24</accession>
<dbReference type="Gene3D" id="3.40.190.10">
    <property type="entry name" value="Periplasmic binding protein-like II"/>
    <property type="match status" value="2"/>
</dbReference>
<dbReference type="SMART" id="SM00062">
    <property type="entry name" value="PBPb"/>
    <property type="match status" value="1"/>
</dbReference>
<dbReference type="Pfam" id="PF00497">
    <property type="entry name" value="SBP_bac_3"/>
    <property type="match status" value="1"/>
</dbReference>
<keyword evidence="3 4" id="KW-0597">Phosphoprotein</keyword>
<dbReference type="InterPro" id="IPR000014">
    <property type="entry name" value="PAS"/>
</dbReference>
<comment type="catalytic activity">
    <reaction evidence="1">
        <text>ATP + protein L-histidine = ADP + protein N-phospho-L-histidine.</text>
        <dbReference type="EC" id="2.7.13.3"/>
    </reaction>
</comment>
<evidence type="ECO:0000259" key="8">
    <source>
        <dbReference type="PROSITE" id="PS50112"/>
    </source>
</evidence>
<feature type="domain" description="Histidine kinase" evidence="6">
    <location>
        <begin position="456"/>
        <end position="679"/>
    </location>
</feature>
<dbReference type="SMART" id="SM00388">
    <property type="entry name" value="HisKA"/>
    <property type="match status" value="1"/>
</dbReference>
<dbReference type="Pfam" id="PF02518">
    <property type="entry name" value="HATPase_c"/>
    <property type="match status" value="1"/>
</dbReference>
<dbReference type="PANTHER" id="PTHR43065">
    <property type="entry name" value="SENSOR HISTIDINE KINASE"/>
    <property type="match status" value="1"/>
</dbReference>
<dbReference type="SUPFAM" id="SSF55874">
    <property type="entry name" value="ATPase domain of HSP90 chaperone/DNA topoisomerase II/histidine kinase"/>
    <property type="match status" value="1"/>
</dbReference>
<keyword evidence="5" id="KW-0472">Membrane</keyword>
<dbReference type="PRINTS" id="PR00344">
    <property type="entry name" value="BCTRLSENSOR"/>
</dbReference>
<protein>
    <recommendedName>
        <fullName evidence="2">histidine kinase</fullName>
        <ecNumber evidence="2">2.7.13.3</ecNumber>
    </recommendedName>
</protein>
<dbReference type="SUPFAM" id="SSF53850">
    <property type="entry name" value="Periplasmic binding protein-like II"/>
    <property type="match status" value="1"/>
</dbReference>
<dbReference type="InterPro" id="IPR003594">
    <property type="entry name" value="HATPase_dom"/>
</dbReference>
<evidence type="ECO:0000313" key="10">
    <source>
        <dbReference type="Proteomes" id="UP000777784"/>
    </source>
</evidence>
<evidence type="ECO:0000256" key="5">
    <source>
        <dbReference type="SAM" id="Phobius"/>
    </source>
</evidence>
<feature type="domain" description="PAS" evidence="8">
    <location>
        <begin position="321"/>
        <end position="364"/>
    </location>
</feature>
<evidence type="ECO:0000259" key="6">
    <source>
        <dbReference type="PROSITE" id="PS50109"/>
    </source>
</evidence>
<feature type="domain" description="Response regulatory" evidence="7">
    <location>
        <begin position="700"/>
        <end position="816"/>
    </location>
</feature>
<dbReference type="PROSITE" id="PS50112">
    <property type="entry name" value="PAS"/>
    <property type="match status" value="1"/>
</dbReference>
<dbReference type="InterPro" id="IPR036890">
    <property type="entry name" value="HATPase_C_sf"/>
</dbReference>
<evidence type="ECO:0000256" key="4">
    <source>
        <dbReference type="PROSITE-ProRule" id="PRU00169"/>
    </source>
</evidence>
<evidence type="ECO:0000259" key="7">
    <source>
        <dbReference type="PROSITE" id="PS50110"/>
    </source>
</evidence>
<dbReference type="EMBL" id="JAHJDP010000087">
    <property type="protein sequence ID" value="MBU2692263.1"/>
    <property type="molecule type" value="Genomic_DNA"/>
</dbReference>
<feature type="modified residue" description="4-aspartylphosphate" evidence="4">
    <location>
        <position position="751"/>
    </location>
</feature>
<dbReference type="Pfam" id="PF13426">
    <property type="entry name" value="PAS_9"/>
    <property type="match status" value="1"/>
</dbReference>
<dbReference type="SUPFAM" id="SSF55785">
    <property type="entry name" value="PYP-like sensor domain (PAS domain)"/>
    <property type="match status" value="1"/>
</dbReference>
<dbReference type="CDD" id="cd00130">
    <property type="entry name" value="PAS"/>
    <property type="match status" value="1"/>
</dbReference>
<evidence type="ECO:0000313" key="9">
    <source>
        <dbReference type="EMBL" id="MBU2692263.1"/>
    </source>
</evidence>
<sequence>MVTKRNSSLCWIKASIVTIIMAHLLVITLPCNAQKPQNLHDGVHAREVRVGLYENKPKIFTSETGRPSGIFVGILEEIARRENWQITYVPGEWSNCLAALEEGRIDLMPDVAFSSERARKLDFHEEEVIESWSQVYAHKNTPVMTLSDLNGRRLAVLKGSIQHTVLERITNGFGFKVFFVETHSYEEAFALAANGSVDAVVSNHLYGDYYFQEYGLARTSIVLNSVALYFATAHGANSDLLEAIDNNLRAMKSEVGSVYYKELALWMESPPRIVVPRHLIWIICGIGGFLVLAFVVILLLRRQVIARTRNLVQVNETLRESEEKFRNLFQNHLAVKLLIEPENGNIVEANKAAEKFYGWSGQQLRRMKIQDINSLSSEQVEVEMEKVNAPKCYQCESRHRLADGSIRDVEVFSSRIDTKGKPLLHSIIHDITEHRKLEEHYRQAQKMEAVGHLAGGMAHDYNNMLSVILGYTELVMDRVDTSGPLHADLKEIFNAATRSAEITRQLLAFARKQTINPKVLDLNRIVEDMLKMLRRLIGEDIDLAWLPESNLWHVKIDPSQIEQILANLCVNARDAIAGVGKITIETHSVTFDEAYCADHAGFVPGEFVQLTATDDGCGMDKETLANIFEPFFTTKDVGRGTGLGLATIYGIVKQNNGFITAHSEPGKGTTFRIYLPRHAGDAEKIKVDPVTEIPLSNGEMVLLVEDESAIRKMGQMMLERLGYQVLTAGTPDEAMRLAGEHSGGIHLLITDVIMPGINGRDLADQLHTLCPDIKTLFMSGYTADMIAHRGVLEDGVNFIQKPFSMNDLGVKIRKILDAT</sequence>
<dbReference type="SUPFAM" id="SSF47384">
    <property type="entry name" value="Homodimeric domain of signal transducing histidine kinase"/>
    <property type="match status" value="1"/>
</dbReference>
<dbReference type="InterPro" id="IPR003661">
    <property type="entry name" value="HisK_dim/P_dom"/>
</dbReference>
<dbReference type="Gene3D" id="3.30.565.10">
    <property type="entry name" value="Histidine kinase-like ATPase, C-terminal domain"/>
    <property type="match status" value="1"/>
</dbReference>
<evidence type="ECO:0000256" key="1">
    <source>
        <dbReference type="ARBA" id="ARBA00000085"/>
    </source>
</evidence>
<dbReference type="PROSITE" id="PS50109">
    <property type="entry name" value="HIS_KIN"/>
    <property type="match status" value="1"/>
</dbReference>
<dbReference type="InterPro" id="IPR001789">
    <property type="entry name" value="Sig_transdc_resp-reg_receiver"/>
</dbReference>
<feature type="transmembrane region" description="Helical" evidence="5">
    <location>
        <begin position="9"/>
        <end position="29"/>
    </location>
</feature>
<dbReference type="CDD" id="cd00082">
    <property type="entry name" value="HisKA"/>
    <property type="match status" value="1"/>
</dbReference>
<dbReference type="PANTHER" id="PTHR43065:SF42">
    <property type="entry name" value="TWO-COMPONENT SENSOR PPRA"/>
    <property type="match status" value="1"/>
</dbReference>
<dbReference type="Gene3D" id="1.10.287.130">
    <property type="match status" value="1"/>
</dbReference>
<evidence type="ECO:0000256" key="3">
    <source>
        <dbReference type="ARBA" id="ARBA00022553"/>
    </source>
</evidence>
<dbReference type="SUPFAM" id="SSF52172">
    <property type="entry name" value="CheY-like"/>
    <property type="match status" value="1"/>
</dbReference>
<proteinExistence type="predicted"/>
<keyword evidence="5" id="KW-1133">Transmembrane helix</keyword>
<dbReference type="GO" id="GO:0000155">
    <property type="term" value="F:phosphorelay sensor kinase activity"/>
    <property type="evidence" value="ECO:0007669"/>
    <property type="project" value="InterPro"/>
</dbReference>
<dbReference type="InterPro" id="IPR011006">
    <property type="entry name" value="CheY-like_superfamily"/>
</dbReference>
<dbReference type="PROSITE" id="PS50110">
    <property type="entry name" value="RESPONSE_REGULATORY"/>
    <property type="match status" value="1"/>
</dbReference>
<dbReference type="InterPro" id="IPR005467">
    <property type="entry name" value="His_kinase_dom"/>
</dbReference>
<gene>
    <name evidence="9" type="ORF">KJ970_15175</name>
</gene>
<reference evidence="9" key="1">
    <citation type="submission" date="2021-05" db="EMBL/GenBank/DDBJ databases">
        <title>Energy efficiency and biological interactions define the core microbiome of deep oligotrophic groundwater.</title>
        <authorList>
            <person name="Mehrshad M."/>
            <person name="Lopez-Fernandez M."/>
            <person name="Bell E."/>
            <person name="Bernier-Latmani R."/>
            <person name="Bertilsson S."/>
            <person name="Dopson M."/>
        </authorList>
    </citation>
    <scope>NUCLEOTIDE SEQUENCE</scope>
    <source>
        <strain evidence="9">Modern_marine.mb.64</strain>
    </source>
</reference>
<dbReference type="Pfam" id="PF00072">
    <property type="entry name" value="Response_reg"/>
    <property type="match status" value="1"/>
</dbReference>
<dbReference type="InterPro" id="IPR001638">
    <property type="entry name" value="Solute-binding_3/MltF_N"/>
</dbReference>
<dbReference type="Proteomes" id="UP000777784">
    <property type="component" value="Unassembled WGS sequence"/>
</dbReference>
<comment type="caution">
    <text evidence="9">The sequence shown here is derived from an EMBL/GenBank/DDBJ whole genome shotgun (WGS) entry which is preliminary data.</text>
</comment>
<keyword evidence="5" id="KW-0812">Transmembrane</keyword>
<dbReference type="AlphaFoldDB" id="A0A948RZ24"/>
<dbReference type="SMART" id="SM00448">
    <property type="entry name" value="REC"/>
    <property type="match status" value="1"/>
</dbReference>
<dbReference type="InterPro" id="IPR004358">
    <property type="entry name" value="Sig_transdc_His_kin-like_C"/>
</dbReference>
<dbReference type="Gene3D" id="3.40.50.2300">
    <property type="match status" value="1"/>
</dbReference>
<dbReference type="SMART" id="SM00387">
    <property type="entry name" value="HATPase_c"/>
    <property type="match status" value="1"/>
</dbReference>
<name>A0A948RZ24_UNCEI</name>
<evidence type="ECO:0000256" key="2">
    <source>
        <dbReference type="ARBA" id="ARBA00012438"/>
    </source>
</evidence>
<dbReference type="Gene3D" id="3.30.450.20">
    <property type="entry name" value="PAS domain"/>
    <property type="match status" value="1"/>
</dbReference>
<organism evidence="9 10">
    <name type="scientific">Eiseniibacteriota bacterium</name>
    <dbReference type="NCBI Taxonomy" id="2212470"/>
    <lineage>
        <taxon>Bacteria</taxon>
        <taxon>Candidatus Eiseniibacteriota</taxon>
    </lineage>
</organism>
<feature type="transmembrane region" description="Helical" evidence="5">
    <location>
        <begin position="279"/>
        <end position="300"/>
    </location>
</feature>
<dbReference type="InterPro" id="IPR035965">
    <property type="entry name" value="PAS-like_dom_sf"/>
</dbReference>
<dbReference type="InterPro" id="IPR036097">
    <property type="entry name" value="HisK_dim/P_sf"/>
</dbReference>